<dbReference type="Proteomes" id="UP001168821">
    <property type="component" value="Unassembled WGS sequence"/>
</dbReference>
<gene>
    <name evidence="8" type="ORF">Zmor_009059</name>
</gene>
<evidence type="ECO:0000259" key="6">
    <source>
        <dbReference type="Pfam" id="PF03129"/>
    </source>
</evidence>
<dbReference type="GO" id="GO:0005737">
    <property type="term" value="C:cytoplasm"/>
    <property type="evidence" value="ECO:0007669"/>
    <property type="project" value="InterPro"/>
</dbReference>
<feature type="domain" description="Class II Histidinyl-tRNA synthetase (HisRS)-like catalytic core" evidence="7">
    <location>
        <begin position="5"/>
        <end position="81"/>
    </location>
</feature>
<evidence type="ECO:0000256" key="5">
    <source>
        <dbReference type="ARBA" id="ARBA00047639"/>
    </source>
</evidence>
<evidence type="ECO:0000313" key="9">
    <source>
        <dbReference type="Proteomes" id="UP001168821"/>
    </source>
</evidence>
<dbReference type="EMBL" id="JALNTZ010002929">
    <property type="protein sequence ID" value="KAJ3616737.1"/>
    <property type="molecule type" value="Genomic_DNA"/>
</dbReference>
<dbReference type="PANTHER" id="PTHR43707">
    <property type="entry name" value="HISTIDYL-TRNA SYNTHETASE"/>
    <property type="match status" value="1"/>
</dbReference>
<proteinExistence type="inferred from homology"/>
<accession>A0AA38LZ05</accession>
<dbReference type="SUPFAM" id="SSF52954">
    <property type="entry name" value="Class II aaRS ABD-related"/>
    <property type="match status" value="1"/>
</dbReference>
<comment type="catalytic activity">
    <reaction evidence="5">
        <text>tRNA(His) + L-histidine + ATP = L-histidyl-tRNA(His) + AMP + diphosphate + H(+)</text>
        <dbReference type="Rhea" id="RHEA:17313"/>
        <dbReference type="Rhea" id="RHEA-COMP:9665"/>
        <dbReference type="Rhea" id="RHEA-COMP:9689"/>
        <dbReference type="ChEBI" id="CHEBI:15378"/>
        <dbReference type="ChEBI" id="CHEBI:30616"/>
        <dbReference type="ChEBI" id="CHEBI:33019"/>
        <dbReference type="ChEBI" id="CHEBI:57595"/>
        <dbReference type="ChEBI" id="CHEBI:78442"/>
        <dbReference type="ChEBI" id="CHEBI:78527"/>
        <dbReference type="ChEBI" id="CHEBI:456215"/>
        <dbReference type="EC" id="6.1.1.21"/>
    </reaction>
</comment>
<dbReference type="InterPro" id="IPR036621">
    <property type="entry name" value="Anticodon-bd_dom_sf"/>
</dbReference>
<evidence type="ECO:0000256" key="1">
    <source>
        <dbReference type="ARBA" id="ARBA00008226"/>
    </source>
</evidence>
<dbReference type="GO" id="GO:0006427">
    <property type="term" value="P:histidyl-tRNA aminoacylation"/>
    <property type="evidence" value="ECO:0007669"/>
    <property type="project" value="TreeGrafter"/>
</dbReference>
<evidence type="ECO:0000256" key="3">
    <source>
        <dbReference type="ARBA" id="ARBA00022741"/>
    </source>
</evidence>
<reference evidence="8" key="1">
    <citation type="journal article" date="2023" name="G3 (Bethesda)">
        <title>Whole genome assemblies of Zophobas morio and Tenebrio molitor.</title>
        <authorList>
            <person name="Kaur S."/>
            <person name="Stinson S.A."/>
            <person name="diCenzo G.C."/>
        </authorList>
    </citation>
    <scope>NUCLEOTIDE SEQUENCE</scope>
    <source>
        <strain evidence="8">QUZm001</strain>
    </source>
</reference>
<evidence type="ECO:0000313" key="8">
    <source>
        <dbReference type="EMBL" id="KAJ3616737.1"/>
    </source>
</evidence>
<dbReference type="PANTHER" id="PTHR43707:SF1">
    <property type="entry name" value="HISTIDINE--TRNA LIGASE, MITOCHONDRIAL-RELATED"/>
    <property type="match status" value="1"/>
</dbReference>
<dbReference type="InterPro" id="IPR004154">
    <property type="entry name" value="Anticodon-bd"/>
</dbReference>
<keyword evidence="9" id="KW-1185">Reference proteome</keyword>
<dbReference type="SUPFAM" id="SSF55681">
    <property type="entry name" value="Class II aaRS and biotin synthetases"/>
    <property type="match status" value="1"/>
</dbReference>
<comment type="caution">
    <text evidence="8">The sequence shown here is derived from an EMBL/GenBank/DDBJ whole genome shotgun (WGS) entry which is preliminary data.</text>
</comment>
<dbReference type="Pfam" id="PF03129">
    <property type="entry name" value="HGTP_anticodon"/>
    <property type="match status" value="1"/>
</dbReference>
<dbReference type="Pfam" id="PF13393">
    <property type="entry name" value="tRNA-synt_His"/>
    <property type="match status" value="1"/>
</dbReference>
<name>A0AA38LZ05_9CUCU</name>
<evidence type="ECO:0000259" key="7">
    <source>
        <dbReference type="Pfam" id="PF13393"/>
    </source>
</evidence>
<dbReference type="Gene3D" id="3.40.50.800">
    <property type="entry name" value="Anticodon-binding domain"/>
    <property type="match status" value="1"/>
</dbReference>
<dbReference type="InterPro" id="IPR045864">
    <property type="entry name" value="aa-tRNA-synth_II/BPL/LPL"/>
</dbReference>
<evidence type="ECO:0000256" key="4">
    <source>
        <dbReference type="ARBA" id="ARBA00030619"/>
    </source>
</evidence>
<feature type="domain" description="Anticodon-binding" evidence="6">
    <location>
        <begin position="99"/>
        <end position="187"/>
    </location>
</feature>
<dbReference type="GO" id="GO:0000166">
    <property type="term" value="F:nucleotide binding"/>
    <property type="evidence" value="ECO:0007669"/>
    <property type="project" value="UniProtKB-KW"/>
</dbReference>
<dbReference type="GO" id="GO:0004821">
    <property type="term" value="F:histidine-tRNA ligase activity"/>
    <property type="evidence" value="ECO:0007669"/>
    <property type="project" value="UniProtKB-EC"/>
</dbReference>
<protein>
    <recommendedName>
        <fullName evidence="2">histidine--tRNA ligase</fullName>
        <ecNumber evidence="2">6.1.1.21</ecNumber>
    </recommendedName>
    <alternativeName>
        <fullName evidence="4">Histidyl-tRNA synthetase</fullName>
    </alternativeName>
</protein>
<keyword evidence="3" id="KW-0547">Nucleotide-binding</keyword>
<dbReference type="EC" id="6.1.1.21" evidence="2"/>
<sequence>QTKFKNITTSLEQIGVTCVVDKLLVRGLDYYTGVVFEIKSTDQSLGAQSTMLGGGRYNKLVEELGGPSLPAVGFAIGLERVLLALENKEPLANEKVVDAFIFPIGEKAEKASLLVSSILRGSGISCDINHLNKNLKSAFKLVERINASNVIIIGEEELKENKLTVKNQITKTESKIAFDKLVDYFKK</sequence>
<dbReference type="InterPro" id="IPR004516">
    <property type="entry name" value="HisRS/HisZ"/>
</dbReference>
<evidence type="ECO:0000256" key="2">
    <source>
        <dbReference type="ARBA" id="ARBA00012815"/>
    </source>
</evidence>
<feature type="non-terminal residue" evidence="8">
    <location>
        <position position="1"/>
    </location>
</feature>
<dbReference type="AlphaFoldDB" id="A0AA38LZ05"/>
<organism evidence="8 9">
    <name type="scientific">Zophobas morio</name>
    <dbReference type="NCBI Taxonomy" id="2755281"/>
    <lineage>
        <taxon>Eukaryota</taxon>
        <taxon>Metazoa</taxon>
        <taxon>Ecdysozoa</taxon>
        <taxon>Arthropoda</taxon>
        <taxon>Hexapoda</taxon>
        <taxon>Insecta</taxon>
        <taxon>Pterygota</taxon>
        <taxon>Neoptera</taxon>
        <taxon>Endopterygota</taxon>
        <taxon>Coleoptera</taxon>
        <taxon>Polyphaga</taxon>
        <taxon>Cucujiformia</taxon>
        <taxon>Tenebrionidae</taxon>
        <taxon>Zophobas</taxon>
    </lineage>
</organism>
<dbReference type="Gene3D" id="3.30.930.10">
    <property type="entry name" value="Bira Bifunctional Protein, Domain 2"/>
    <property type="match status" value="1"/>
</dbReference>
<comment type="similarity">
    <text evidence="1">Belongs to the class-II aminoacyl-tRNA synthetase family.</text>
</comment>
<dbReference type="InterPro" id="IPR041715">
    <property type="entry name" value="HisRS-like_core"/>
</dbReference>